<evidence type="ECO:0008006" key="3">
    <source>
        <dbReference type="Google" id="ProtNLM"/>
    </source>
</evidence>
<comment type="caution">
    <text evidence="1">The sequence shown here is derived from an EMBL/GenBank/DDBJ whole genome shotgun (WGS) entry which is preliminary data.</text>
</comment>
<gene>
    <name evidence="1" type="ORF">VZ94_07915</name>
</gene>
<reference evidence="1 2" key="2">
    <citation type="journal article" date="2016" name="Microb. Ecol.">
        <title>Genome Characteristics of a Novel Type I Methanotroph (Sn10-6) Isolated from a Flooded Indian Rice Field.</title>
        <authorList>
            <person name="Rahalkar M.C."/>
            <person name="Pandit P.S."/>
            <person name="Dhakephalkar P.K."/>
            <person name="Pore S."/>
            <person name="Arora P."/>
            <person name="Kapse N."/>
        </authorList>
    </citation>
    <scope>NUCLEOTIDE SEQUENCE [LARGE SCALE GENOMIC DNA]</scope>
    <source>
        <strain evidence="1 2">Sn10-6</strain>
    </source>
</reference>
<protein>
    <recommendedName>
        <fullName evidence="3">Glycosyl transferase family 2</fullName>
    </recommendedName>
</protein>
<dbReference type="SUPFAM" id="SSF53448">
    <property type="entry name" value="Nucleotide-diphospho-sugar transferases"/>
    <property type="match status" value="1"/>
</dbReference>
<dbReference type="EMBL" id="LAJX01000072">
    <property type="protein sequence ID" value="KJV06973.1"/>
    <property type="molecule type" value="Genomic_DNA"/>
</dbReference>
<dbReference type="InterPro" id="IPR029044">
    <property type="entry name" value="Nucleotide-diphossugar_trans"/>
</dbReference>
<dbReference type="PATRIC" id="fig|1632867.3.peg.5214"/>
<accession>A0A0F3IKA0</accession>
<evidence type="ECO:0000313" key="2">
    <source>
        <dbReference type="Proteomes" id="UP000033684"/>
    </source>
</evidence>
<reference evidence="2" key="1">
    <citation type="submission" date="2015-03" db="EMBL/GenBank/DDBJ databases">
        <title>Draft genome sequence of a novel methanotroph (Sn10-6) isolated from flooded ricefield rhizosphere in India.</title>
        <authorList>
            <person name="Pandit P.S."/>
            <person name="Pore S.D."/>
            <person name="Arora P."/>
            <person name="Kapse N.G."/>
            <person name="Dhakephalkar P.K."/>
            <person name="Rahalkar M.C."/>
        </authorList>
    </citation>
    <scope>NUCLEOTIDE SEQUENCE [LARGE SCALE GENOMIC DNA]</scope>
    <source>
        <strain evidence="2">Sn10-6</strain>
    </source>
</reference>
<dbReference type="Proteomes" id="UP000033684">
    <property type="component" value="Unassembled WGS sequence"/>
</dbReference>
<proteinExistence type="predicted"/>
<organism evidence="1 2">
    <name type="scientific">Methylocucumis oryzae</name>
    <dbReference type="NCBI Taxonomy" id="1632867"/>
    <lineage>
        <taxon>Bacteria</taxon>
        <taxon>Pseudomonadati</taxon>
        <taxon>Pseudomonadota</taxon>
        <taxon>Gammaproteobacteria</taxon>
        <taxon>Methylococcales</taxon>
        <taxon>Methylococcaceae</taxon>
        <taxon>Methylocucumis</taxon>
    </lineage>
</organism>
<name>A0A0F3IKA0_9GAMM</name>
<dbReference type="AlphaFoldDB" id="A0A0F3IKA0"/>
<dbReference type="Pfam" id="PF13704">
    <property type="entry name" value="Glyco_tranf_2_4"/>
    <property type="match status" value="1"/>
</dbReference>
<keyword evidence="2" id="KW-1185">Reference proteome</keyword>
<sequence length="333" mass="39611">MMSWFKLIISAYPHWVNAKRHAKDLTLVLDNTQRINTNDLLAFMVVRNETLRLPFFLDYYQRLGINHFLFIDNDSSDGLMDLLKSRQDCSVWHTKASYKAAKYGVYWLNELLRRYGTGHWCLTVDADEFLHYPYCDTRSLRELTDFLTQEGKDCFFSLMLDMYSEKNIDTAHYHAGQDPLSVCAWFDGSGYYQDKRPTYNEWWIRGGVRRRVFFADNPELAPALNKTVLIKWRSYYAYISSTHIAWPKRLNRPHFSDTLAPTGCLLHFKYLSLMREKVEEEMQRQEHYAGSREYQRYLDGLNQHTPLWCQASVKFSNWRQCVDLGLMNIGRWF</sequence>
<evidence type="ECO:0000313" key="1">
    <source>
        <dbReference type="EMBL" id="KJV06973.1"/>
    </source>
</evidence>